<organism evidence="2 3">
    <name type="scientific">Octopus vulgaris</name>
    <name type="common">Common octopus</name>
    <dbReference type="NCBI Taxonomy" id="6645"/>
    <lineage>
        <taxon>Eukaryota</taxon>
        <taxon>Metazoa</taxon>
        <taxon>Spiralia</taxon>
        <taxon>Lophotrochozoa</taxon>
        <taxon>Mollusca</taxon>
        <taxon>Cephalopoda</taxon>
        <taxon>Coleoidea</taxon>
        <taxon>Octopodiformes</taxon>
        <taxon>Octopoda</taxon>
        <taxon>Incirrata</taxon>
        <taxon>Octopodidae</taxon>
        <taxon>Octopus</taxon>
    </lineage>
</organism>
<proteinExistence type="predicted"/>
<dbReference type="Proteomes" id="UP001162480">
    <property type="component" value="Chromosome 2"/>
</dbReference>
<evidence type="ECO:0000256" key="1">
    <source>
        <dbReference type="SAM" id="MobiDB-lite"/>
    </source>
</evidence>
<feature type="region of interest" description="Disordered" evidence="1">
    <location>
        <begin position="1"/>
        <end position="22"/>
    </location>
</feature>
<dbReference type="EMBL" id="OX597815">
    <property type="protein sequence ID" value="CAI9718554.1"/>
    <property type="molecule type" value="Genomic_DNA"/>
</dbReference>
<gene>
    <name evidence="2" type="ORF">OCTVUL_1B005353</name>
</gene>
<reference evidence="2" key="1">
    <citation type="submission" date="2023-08" db="EMBL/GenBank/DDBJ databases">
        <authorList>
            <person name="Alioto T."/>
            <person name="Alioto T."/>
            <person name="Gomez Garrido J."/>
        </authorList>
    </citation>
    <scope>NUCLEOTIDE SEQUENCE</scope>
</reference>
<name>A0AA36AM54_OCTVU</name>
<accession>A0AA36AM54</accession>
<feature type="compositionally biased region" description="Basic and acidic residues" evidence="1">
    <location>
        <begin position="1"/>
        <end position="15"/>
    </location>
</feature>
<keyword evidence="3" id="KW-1185">Reference proteome</keyword>
<dbReference type="AlphaFoldDB" id="A0AA36AM54"/>
<evidence type="ECO:0000313" key="3">
    <source>
        <dbReference type="Proteomes" id="UP001162480"/>
    </source>
</evidence>
<evidence type="ECO:0000313" key="2">
    <source>
        <dbReference type="EMBL" id="CAI9718554.1"/>
    </source>
</evidence>
<protein>
    <submittedName>
        <fullName evidence="2">Uncharacterized protein</fullName>
    </submittedName>
</protein>
<sequence>MNKEYEDLPNEKSEVLDQEDFSENKEINDTIAGLTDWTEKPGAKQTALIHRKCLIDMQFFIKKSNNCSIDDDGVIVKLGT</sequence>